<protein>
    <recommendedName>
        <fullName evidence="3">histidine kinase</fullName>
        <ecNumber evidence="3">2.7.13.3</ecNumber>
    </recommendedName>
</protein>
<feature type="transmembrane region" description="Helical" evidence="11">
    <location>
        <begin position="161"/>
        <end position="187"/>
    </location>
</feature>
<dbReference type="Gene3D" id="1.10.287.130">
    <property type="match status" value="1"/>
</dbReference>
<dbReference type="InterPro" id="IPR003594">
    <property type="entry name" value="HATPase_dom"/>
</dbReference>
<dbReference type="PROSITE" id="PS50109">
    <property type="entry name" value="HIS_KIN"/>
    <property type="match status" value="1"/>
</dbReference>
<dbReference type="InterPro" id="IPR004358">
    <property type="entry name" value="Sig_transdc_His_kin-like_C"/>
</dbReference>
<evidence type="ECO:0000256" key="5">
    <source>
        <dbReference type="ARBA" id="ARBA00022679"/>
    </source>
</evidence>
<gene>
    <name evidence="14" type="ORF">L1857_20720</name>
</gene>
<dbReference type="GO" id="GO:0016301">
    <property type="term" value="F:kinase activity"/>
    <property type="evidence" value="ECO:0007669"/>
    <property type="project" value="UniProtKB-KW"/>
</dbReference>
<keyword evidence="6 11" id="KW-0812">Transmembrane</keyword>
<dbReference type="PANTHER" id="PTHR45436">
    <property type="entry name" value="SENSOR HISTIDINE KINASE YKOH"/>
    <property type="match status" value="1"/>
</dbReference>
<dbReference type="InterPro" id="IPR036890">
    <property type="entry name" value="HATPase_C_sf"/>
</dbReference>
<dbReference type="PANTHER" id="PTHR45436:SF5">
    <property type="entry name" value="SENSOR HISTIDINE KINASE TRCS"/>
    <property type="match status" value="1"/>
</dbReference>
<comment type="subcellular location">
    <subcellularLocation>
        <location evidence="2">Cell membrane</location>
    </subcellularLocation>
</comment>
<sequence>MRTRVLAVLLAFVVLATAGFALPLLSVTATERTQQLLLARTADVDRFAALADQAVAAGDASALLAEVTRYTELYGEGIVVVTARRAPVAETGGLAAADPAVAELIDAALRNQPSQPAATVRPWSRTPVLLARPAGTGTKVSGAVVLRASVTRAADDVRRSWFAVLAGAALVTLAGAGLALGATRWVLGPMRRLDRAVGDLTAGLRPVHADLAGPPELRQLTAGFNRMSDAVTAALDQQRRLVADTSHQMRNPMTALRLRVDALGPSLPASAARTYEGAVAELDRLEALLDDLLTLAAAEHRAGELAVSGDSASCDAAAVAEAQVHLWQPAAERAGVRLRFTGEPPRTAEAQRQPAGMTPHLTREPLHAAEAQRATGEPPRAAATEAELAQVLDVLLDNALKYAPGAEVSVSCGVEGAWAVVSVADAGPGLSAEELAQAQARFWRADRHRGLPGTGLGLAIAERLTAGRGGRIELRAADPHGLVVRVLLPRAEADGS</sequence>
<dbReference type="Proteomes" id="UP000830158">
    <property type="component" value="Chromosome"/>
</dbReference>
<evidence type="ECO:0000313" key="14">
    <source>
        <dbReference type="EMBL" id="UQS25064.1"/>
    </source>
</evidence>
<evidence type="ECO:0000256" key="2">
    <source>
        <dbReference type="ARBA" id="ARBA00004236"/>
    </source>
</evidence>
<keyword evidence="10 11" id="KW-0472">Membrane</keyword>
<name>A0ABY4NYC0_9PSEU</name>
<evidence type="ECO:0000256" key="11">
    <source>
        <dbReference type="SAM" id="Phobius"/>
    </source>
</evidence>
<dbReference type="SMART" id="SM00388">
    <property type="entry name" value="HisKA"/>
    <property type="match status" value="1"/>
</dbReference>
<feature type="domain" description="Histidine kinase" evidence="12">
    <location>
        <begin position="244"/>
        <end position="492"/>
    </location>
</feature>
<dbReference type="SMART" id="SM00387">
    <property type="entry name" value="HATPase_c"/>
    <property type="match status" value="1"/>
</dbReference>
<reference evidence="14" key="1">
    <citation type="submission" date="2022-01" db="EMBL/GenBank/DDBJ databases">
        <title>PSI-footprinting approach for the identification of protein synthesis inhibitor producers.</title>
        <authorList>
            <person name="Handel F."/>
            <person name="Kulik A."/>
            <person name="Wex K.W."/>
            <person name="Berscheid A."/>
            <person name="Saur J.S."/>
            <person name="Winkler A."/>
            <person name="Wibberg D."/>
            <person name="Kalinowski J."/>
            <person name="Broetz-Oesterhelt H."/>
            <person name="Mast Y."/>
        </authorList>
    </citation>
    <scope>NUCLEOTIDE SEQUENCE</scope>
    <source>
        <strain evidence="14">KNN 49.3e</strain>
    </source>
</reference>
<dbReference type="Pfam" id="PF00672">
    <property type="entry name" value="HAMP"/>
    <property type="match status" value="1"/>
</dbReference>
<keyword evidence="15" id="KW-1185">Reference proteome</keyword>
<organism evidence="14 15">
    <name type="scientific">Amycolatopsis thermalba</name>
    <dbReference type="NCBI Taxonomy" id="944492"/>
    <lineage>
        <taxon>Bacteria</taxon>
        <taxon>Bacillati</taxon>
        <taxon>Actinomycetota</taxon>
        <taxon>Actinomycetes</taxon>
        <taxon>Pseudonocardiales</taxon>
        <taxon>Pseudonocardiaceae</taxon>
        <taxon>Amycolatopsis</taxon>
    </lineage>
</organism>
<dbReference type="SUPFAM" id="SSF55874">
    <property type="entry name" value="ATPase domain of HSP90 chaperone/DNA topoisomerase II/histidine kinase"/>
    <property type="match status" value="1"/>
</dbReference>
<dbReference type="PROSITE" id="PS50885">
    <property type="entry name" value="HAMP"/>
    <property type="match status" value="1"/>
</dbReference>
<dbReference type="Gene3D" id="6.10.340.10">
    <property type="match status" value="1"/>
</dbReference>
<keyword evidence="4" id="KW-0597">Phosphoprotein</keyword>
<keyword evidence="9" id="KW-0902">Two-component regulatory system</keyword>
<dbReference type="RefSeq" id="WP_116109037.1">
    <property type="nucleotide sequence ID" value="NZ_CP091196.1"/>
</dbReference>
<evidence type="ECO:0000256" key="9">
    <source>
        <dbReference type="ARBA" id="ARBA00023012"/>
    </source>
</evidence>
<dbReference type="PRINTS" id="PR00344">
    <property type="entry name" value="BCTRLSENSOR"/>
</dbReference>
<evidence type="ECO:0000259" key="12">
    <source>
        <dbReference type="PROSITE" id="PS50109"/>
    </source>
</evidence>
<dbReference type="Pfam" id="PF00512">
    <property type="entry name" value="HisKA"/>
    <property type="match status" value="1"/>
</dbReference>
<evidence type="ECO:0000256" key="10">
    <source>
        <dbReference type="ARBA" id="ARBA00023136"/>
    </source>
</evidence>
<evidence type="ECO:0000256" key="1">
    <source>
        <dbReference type="ARBA" id="ARBA00000085"/>
    </source>
</evidence>
<dbReference type="InterPro" id="IPR036097">
    <property type="entry name" value="HisK_dim/P_sf"/>
</dbReference>
<dbReference type="InterPro" id="IPR005467">
    <property type="entry name" value="His_kinase_dom"/>
</dbReference>
<comment type="catalytic activity">
    <reaction evidence="1">
        <text>ATP + protein L-histidine = ADP + protein N-phospho-L-histidine.</text>
        <dbReference type="EC" id="2.7.13.3"/>
    </reaction>
</comment>
<dbReference type="SMART" id="SM00304">
    <property type="entry name" value="HAMP"/>
    <property type="match status" value="1"/>
</dbReference>
<dbReference type="Pfam" id="PF02518">
    <property type="entry name" value="HATPase_c"/>
    <property type="match status" value="1"/>
</dbReference>
<evidence type="ECO:0000256" key="4">
    <source>
        <dbReference type="ARBA" id="ARBA00022553"/>
    </source>
</evidence>
<dbReference type="SUPFAM" id="SSF47384">
    <property type="entry name" value="Homodimeric domain of signal transducing histidine kinase"/>
    <property type="match status" value="1"/>
</dbReference>
<dbReference type="InterPro" id="IPR003660">
    <property type="entry name" value="HAMP_dom"/>
</dbReference>
<accession>A0ABY4NYC0</accession>
<keyword evidence="5" id="KW-0808">Transferase</keyword>
<evidence type="ECO:0000256" key="6">
    <source>
        <dbReference type="ARBA" id="ARBA00022692"/>
    </source>
</evidence>
<evidence type="ECO:0000256" key="8">
    <source>
        <dbReference type="ARBA" id="ARBA00022989"/>
    </source>
</evidence>
<dbReference type="EC" id="2.7.13.3" evidence="3"/>
<evidence type="ECO:0000313" key="15">
    <source>
        <dbReference type="Proteomes" id="UP000830158"/>
    </source>
</evidence>
<evidence type="ECO:0000256" key="3">
    <source>
        <dbReference type="ARBA" id="ARBA00012438"/>
    </source>
</evidence>
<dbReference type="Gene3D" id="3.30.565.10">
    <property type="entry name" value="Histidine kinase-like ATPase, C-terminal domain"/>
    <property type="match status" value="1"/>
</dbReference>
<dbReference type="CDD" id="cd00075">
    <property type="entry name" value="HATPase"/>
    <property type="match status" value="1"/>
</dbReference>
<keyword evidence="8 11" id="KW-1133">Transmembrane helix</keyword>
<feature type="domain" description="HAMP" evidence="13">
    <location>
        <begin position="184"/>
        <end position="236"/>
    </location>
</feature>
<evidence type="ECO:0000259" key="13">
    <source>
        <dbReference type="PROSITE" id="PS50885"/>
    </source>
</evidence>
<proteinExistence type="predicted"/>
<keyword evidence="7 14" id="KW-0418">Kinase</keyword>
<dbReference type="InterPro" id="IPR050428">
    <property type="entry name" value="TCS_sensor_his_kinase"/>
</dbReference>
<dbReference type="EMBL" id="CP091196">
    <property type="protein sequence ID" value="UQS25064.1"/>
    <property type="molecule type" value="Genomic_DNA"/>
</dbReference>
<dbReference type="CDD" id="cd00082">
    <property type="entry name" value="HisKA"/>
    <property type="match status" value="1"/>
</dbReference>
<evidence type="ECO:0000256" key="7">
    <source>
        <dbReference type="ARBA" id="ARBA00022777"/>
    </source>
</evidence>
<dbReference type="InterPro" id="IPR003661">
    <property type="entry name" value="HisK_dim/P_dom"/>
</dbReference>